<evidence type="ECO:0000256" key="1">
    <source>
        <dbReference type="SAM" id="Phobius"/>
    </source>
</evidence>
<dbReference type="SUPFAM" id="SSF49299">
    <property type="entry name" value="PKD domain"/>
    <property type="match status" value="1"/>
</dbReference>
<dbReference type="Gene3D" id="2.60.40.10">
    <property type="entry name" value="Immunoglobulins"/>
    <property type="match status" value="1"/>
</dbReference>
<sequence length="164" mass="16775">MSRARRLAAVGLILCGLILGGAVGYAEFAPSNEPAPALSVASPAANSTHVVNATVAFNATLADRETGIERVTWDFNEDGFVDATGTNVTHRYATPGTYTAEVVATNATGETLSASVPVVVVESEAAVPEEDTGVDPPTSLLGALAAVALVVAGVYLWRVSSETE</sequence>
<name>A0A2P4NNC9_9EURY</name>
<protein>
    <submittedName>
        <fullName evidence="3">PKD domain-containing protein</fullName>
    </submittedName>
</protein>
<dbReference type="CDD" id="cd00146">
    <property type="entry name" value="PKD"/>
    <property type="match status" value="1"/>
</dbReference>
<feature type="domain" description="PKD" evidence="2">
    <location>
        <begin position="38"/>
        <end position="127"/>
    </location>
</feature>
<proteinExistence type="predicted"/>
<feature type="transmembrane region" description="Helical" evidence="1">
    <location>
        <begin position="138"/>
        <end position="157"/>
    </location>
</feature>
<dbReference type="InterPro" id="IPR013783">
    <property type="entry name" value="Ig-like_fold"/>
</dbReference>
<accession>A0A2P4NNC9</accession>
<dbReference type="Pfam" id="PF18911">
    <property type="entry name" value="PKD_4"/>
    <property type="match status" value="1"/>
</dbReference>
<evidence type="ECO:0000313" key="3">
    <source>
        <dbReference type="EMBL" id="POG54610.1"/>
    </source>
</evidence>
<dbReference type="RefSeq" id="WP_058567240.1">
    <property type="nucleotide sequence ID" value="NZ_LOPW02000017.1"/>
</dbReference>
<dbReference type="Proteomes" id="UP000053621">
    <property type="component" value="Unassembled WGS sequence"/>
</dbReference>
<dbReference type="InterPro" id="IPR000601">
    <property type="entry name" value="PKD_dom"/>
</dbReference>
<reference evidence="3" key="1">
    <citation type="submission" date="2017-08" db="EMBL/GenBank/DDBJ databases">
        <title>Haloferax marisrubri sp. nov., isolated from the Discovery deep brine-seawater interface in the Red Sea.</title>
        <authorList>
            <person name="Zhang G."/>
            <person name="Stingl U."/>
        </authorList>
    </citation>
    <scope>NUCLEOTIDE SEQUENCE [LARGE SCALE GENOMIC DNA]</scope>
    <source>
        <strain evidence="3">SB3</strain>
    </source>
</reference>
<evidence type="ECO:0000313" key="4">
    <source>
        <dbReference type="Proteomes" id="UP000053621"/>
    </source>
</evidence>
<keyword evidence="1" id="KW-0472">Membrane</keyword>
<dbReference type="SMART" id="SM00089">
    <property type="entry name" value="PKD"/>
    <property type="match status" value="1"/>
</dbReference>
<keyword evidence="4" id="KW-1185">Reference proteome</keyword>
<keyword evidence="1" id="KW-0812">Transmembrane</keyword>
<keyword evidence="1" id="KW-1133">Transmembrane helix</keyword>
<organism evidence="3 4">
    <name type="scientific">Haloferax marisrubri</name>
    <dbReference type="NCBI Taxonomy" id="1544719"/>
    <lineage>
        <taxon>Archaea</taxon>
        <taxon>Methanobacteriati</taxon>
        <taxon>Methanobacteriota</taxon>
        <taxon>Stenosarchaea group</taxon>
        <taxon>Halobacteria</taxon>
        <taxon>Halobacteriales</taxon>
        <taxon>Haloferacaceae</taxon>
        <taxon>Haloferax</taxon>
    </lineage>
</organism>
<evidence type="ECO:0000259" key="2">
    <source>
        <dbReference type="PROSITE" id="PS50093"/>
    </source>
</evidence>
<dbReference type="InterPro" id="IPR035986">
    <property type="entry name" value="PKD_dom_sf"/>
</dbReference>
<dbReference type="OrthoDB" id="103676at2157"/>
<dbReference type="PROSITE" id="PS50093">
    <property type="entry name" value="PKD"/>
    <property type="match status" value="1"/>
</dbReference>
<dbReference type="EMBL" id="LOPW02000017">
    <property type="protein sequence ID" value="POG54610.1"/>
    <property type="molecule type" value="Genomic_DNA"/>
</dbReference>
<dbReference type="InterPro" id="IPR022409">
    <property type="entry name" value="PKD/Chitinase_dom"/>
</dbReference>
<dbReference type="AlphaFoldDB" id="A0A2P4NNC9"/>
<comment type="caution">
    <text evidence="3">The sequence shown here is derived from an EMBL/GenBank/DDBJ whole genome shotgun (WGS) entry which is preliminary data.</text>
</comment>
<gene>
    <name evidence="3" type="ORF">AUR65_012810</name>
</gene>